<dbReference type="Gene3D" id="3.30.420.10">
    <property type="entry name" value="Ribonuclease H-like superfamily/Ribonuclease H"/>
    <property type="match status" value="1"/>
</dbReference>
<reference evidence="2" key="1">
    <citation type="submission" date="2017-07" db="EMBL/GenBank/DDBJ databases">
        <title>Taro Niue Genome Assembly and Annotation.</title>
        <authorList>
            <person name="Atibalentja N."/>
            <person name="Keating K."/>
            <person name="Fields C.J."/>
        </authorList>
    </citation>
    <scope>NUCLEOTIDE SEQUENCE</scope>
    <source>
        <strain evidence="2">Niue_2</strain>
        <tissue evidence="2">Leaf</tissue>
    </source>
</reference>
<feature type="non-terminal residue" evidence="2">
    <location>
        <position position="161"/>
    </location>
</feature>
<sequence>MKSVQDIQLLEHEWAAALGQGITDKDKLQARTPRVVRWSTPPSGRLKLNVDGAFRPASGEAGGGGIIRDQNGTLCCAFAQTHHGLSSSLAAEALALRDGIAMCCRTGISDVMIETDSQNLLQIVTVQQTHQWDIACILQDIALKTQNMQATITYTPREANK</sequence>
<feature type="domain" description="RNase H type-1" evidence="1">
    <location>
        <begin position="49"/>
        <end position="161"/>
    </location>
</feature>
<dbReference type="InterPro" id="IPR036397">
    <property type="entry name" value="RNaseH_sf"/>
</dbReference>
<gene>
    <name evidence="2" type="ORF">Taro_036891</name>
</gene>
<dbReference type="EMBL" id="NMUH01003154">
    <property type="protein sequence ID" value="MQM04096.1"/>
    <property type="molecule type" value="Genomic_DNA"/>
</dbReference>
<evidence type="ECO:0000313" key="3">
    <source>
        <dbReference type="Proteomes" id="UP000652761"/>
    </source>
</evidence>
<dbReference type="PANTHER" id="PTHR47723">
    <property type="entry name" value="OS05G0353850 PROTEIN"/>
    <property type="match status" value="1"/>
</dbReference>
<evidence type="ECO:0000259" key="1">
    <source>
        <dbReference type="Pfam" id="PF13456"/>
    </source>
</evidence>
<dbReference type="OrthoDB" id="696168at2759"/>
<dbReference type="PANTHER" id="PTHR47723:SF19">
    <property type="entry name" value="POLYNUCLEOTIDYL TRANSFERASE, RIBONUCLEASE H-LIKE SUPERFAMILY PROTEIN"/>
    <property type="match status" value="1"/>
</dbReference>
<dbReference type="Pfam" id="PF13456">
    <property type="entry name" value="RVT_3"/>
    <property type="match status" value="1"/>
</dbReference>
<protein>
    <recommendedName>
        <fullName evidence="1">RNase H type-1 domain-containing protein</fullName>
    </recommendedName>
</protein>
<dbReference type="InterPro" id="IPR012337">
    <property type="entry name" value="RNaseH-like_sf"/>
</dbReference>
<organism evidence="2 3">
    <name type="scientific">Colocasia esculenta</name>
    <name type="common">Wild taro</name>
    <name type="synonym">Arum esculentum</name>
    <dbReference type="NCBI Taxonomy" id="4460"/>
    <lineage>
        <taxon>Eukaryota</taxon>
        <taxon>Viridiplantae</taxon>
        <taxon>Streptophyta</taxon>
        <taxon>Embryophyta</taxon>
        <taxon>Tracheophyta</taxon>
        <taxon>Spermatophyta</taxon>
        <taxon>Magnoliopsida</taxon>
        <taxon>Liliopsida</taxon>
        <taxon>Araceae</taxon>
        <taxon>Aroideae</taxon>
        <taxon>Colocasieae</taxon>
        <taxon>Colocasia</taxon>
    </lineage>
</organism>
<dbReference type="SUPFAM" id="SSF53098">
    <property type="entry name" value="Ribonuclease H-like"/>
    <property type="match status" value="1"/>
</dbReference>
<dbReference type="InterPro" id="IPR053151">
    <property type="entry name" value="RNase_H-like"/>
</dbReference>
<dbReference type="CDD" id="cd06222">
    <property type="entry name" value="RNase_H_like"/>
    <property type="match status" value="1"/>
</dbReference>
<name>A0A843W837_COLES</name>
<dbReference type="InterPro" id="IPR002156">
    <property type="entry name" value="RNaseH_domain"/>
</dbReference>
<dbReference type="InterPro" id="IPR044730">
    <property type="entry name" value="RNase_H-like_dom_plant"/>
</dbReference>
<dbReference type="Proteomes" id="UP000652761">
    <property type="component" value="Unassembled WGS sequence"/>
</dbReference>
<dbReference type="AlphaFoldDB" id="A0A843W837"/>
<keyword evidence="3" id="KW-1185">Reference proteome</keyword>
<dbReference type="GO" id="GO:0004523">
    <property type="term" value="F:RNA-DNA hybrid ribonuclease activity"/>
    <property type="evidence" value="ECO:0007669"/>
    <property type="project" value="InterPro"/>
</dbReference>
<evidence type="ECO:0000313" key="2">
    <source>
        <dbReference type="EMBL" id="MQM04096.1"/>
    </source>
</evidence>
<proteinExistence type="predicted"/>
<accession>A0A843W837</accession>
<dbReference type="GO" id="GO:0003676">
    <property type="term" value="F:nucleic acid binding"/>
    <property type="evidence" value="ECO:0007669"/>
    <property type="project" value="InterPro"/>
</dbReference>
<comment type="caution">
    <text evidence="2">The sequence shown here is derived from an EMBL/GenBank/DDBJ whole genome shotgun (WGS) entry which is preliminary data.</text>
</comment>